<keyword evidence="3" id="KW-1185">Reference proteome</keyword>
<feature type="transmembrane region" description="Helical" evidence="1">
    <location>
        <begin position="9"/>
        <end position="27"/>
    </location>
</feature>
<evidence type="ECO:0000313" key="3">
    <source>
        <dbReference type="Proteomes" id="UP000254849"/>
    </source>
</evidence>
<name>A0ABY1VZR5_9ENTR</name>
<sequence length="30" mass="3349">MEYSFGAKCFILSQISMFVISVCALFNDAL</sequence>
<evidence type="ECO:0000313" key="2">
    <source>
        <dbReference type="EMBL" id="STD02389.1"/>
    </source>
</evidence>
<keyword evidence="1" id="KW-1133">Transmembrane helix</keyword>
<proteinExistence type="predicted"/>
<organism evidence="2 3">
    <name type="scientific">Cronobacter universalis NCTC 9529</name>
    <dbReference type="NCBI Taxonomy" id="1074000"/>
    <lineage>
        <taxon>Bacteria</taxon>
        <taxon>Pseudomonadati</taxon>
        <taxon>Pseudomonadota</taxon>
        <taxon>Gammaproteobacteria</taxon>
        <taxon>Enterobacterales</taxon>
        <taxon>Enterobacteriaceae</taxon>
        <taxon>Cronobacter</taxon>
    </lineage>
</organism>
<keyword evidence="1" id="KW-0812">Transmembrane</keyword>
<comment type="caution">
    <text evidence="2">The sequence shown here is derived from an EMBL/GenBank/DDBJ whole genome shotgun (WGS) entry which is preliminary data.</text>
</comment>
<accession>A0ABY1VZR5</accession>
<reference evidence="2 3" key="1">
    <citation type="submission" date="2018-06" db="EMBL/GenBank/DDBJ databases">
        <authorList>
            <consortium name="Pathogen Informatics"/>
            <person name="Doyle S."/>
        </authorList>
    </citation>
    <scope>NUCLEOTIDE SEQUENCE [LARGE SCALE GENOMIC DNA]</scope>
    <source>
        <strain evidence="3">NCTC 9529</strain>
    </source>
</reference>
<gene>
    <name evidence="2" type="ORF">NCTC9529_01148</name>
</gene>
<keyword evidence="1" id="KW-0472">Membrane</keyword>
<dbReference type="EMBL" id="UFYH01000001">
    <property type="protein sequence ID" value="STD02389.1"/>
    <property type="molecule type" value="Genomic_DNA"/>
</dbReference>
<dbReference type="Proteomes" id="UP000254849">
    <property type="component" value="Unassembled WGS sequence"/>
</dbReference>
<evidence type="ECO:0000256" key="1">
    <source>
        <dbReference type="SAM" id="Phobius"/>
    </source>
</evidence>
<protein>
    <submittedName>
        <fullName evidence="2">Uncharacterized protein</fullName>
    </submittedName>
</protein>